<evidence type="ECO:0000256" key="1">
    <source>
        <dbReference type="SAM" id="Phobius"/>
    </source>
</evidence>
<evidence type="ECO:0000313" key="2">
    <source>
        <dbReference type="EMBL" id="PJI31502.1"/>
    </source>
</evidence>
<evidence type="ECO:0000313" key="3">
    <source>
        <dbReference type="Proteomes" id="UP000242351"/>
    </source>
</evidence>
<feature type="transmembrane region" description="Helical" evidence="1">
    <location>
        <begin position="12"/>
        <end position="33"/>
    </location>
</feature>
<keyword evidence="1" id="KW-0812">Transmembrane</keyword>
<feature type="transmembrane region" description="Helical" evidence="1">
    <location>
        <begin position="39"/>
        <end position="57"/>
    </location>
</feature>
<protein>
    <submittedName>
        <fullName evidence="2">Uncharacterized protein</fullName>
    </submittedName>
</protein>
<dbReference type="EMBL" id="PGOZ01000023">
    <property type="protein sequence ID" value="PJI31502.1"/>
    <property type="molecule type" value="Genomic_DNA"/>
</dbReference>
<sequence>MAKAIFQSIELYFSFFMSYLFVIGKHTFIALIVDLIMRMHLIFLAFIIIIFILTLVVKSSNDRKKFEVFNEIETTNKLIQKNHNFFMVFYIFK</sequence>
<accession>A0A2H9UIH5</accession>
<keyword evidence="1" id="KW-0472">Membrane</keyword>
<dbReference type="Proteomes" id="UP000242351">
    <property type="component" value="Unassembled WGS sequence"/>
</dbReference>
<dbReference type="AlphaFoldDB" id="A0A2H9UIH5"/>
<comment type="caution">
    <text evidence="2">The sequence shown here is derived from an EMBL/GenBank/DDBJ whole genome shotgun (WGS) entry which is preliminary data.</text>
</comment>
<name>A0A2H9UIH5_9GAMM</name>
<organism evidence="2 3">
    <name type="scientific">Acinetobacter pseudolwoffii</name>
    <dbReference type="NCBI Taxonomy" id="2053287"/>
    <lineage>
        <taxon>Bacteria</taxon>
        <taxon>Pseudomonadati</taxon>
        <taxon>Pseudomonadota</taxon>
        <taxon>Gammaproteobacteria</taxon>
        <taxon>Moraxellales</taxon>
        <taxon>Moraxellaceae</taxon>
        <taxon>Acinetobacter</taxon>
    </lineage>
</organism>
<gene>
    <name evidence="2" type="ORF">CU320_13810</name>
</gene>
<proteinExistence type="predicted"/>
<keyword evidence="1" id="KW-1133">Transmembrane helix</keyword>
<reference evidence="2 3" key="2">
    <citation type="submission" date="2017-12" db="EMBL/GenBank/DDBJ databases">
        <title>Revising the taxonomy of the Acinetobacter lwoffii group: the description of Acinetobacter pseudolwoffii sp. nov. and emended description of Acinetobacter lwoffii.</title>
        <authorList>
            <person name="Nemec A."/>
        </authorList>
    </citation>
    <scope>NUCLEOTIDE SEQUENCE [LARGE SCALE GENOMIC DNA]</scope>
    <source>
        <strain evidence="2 3">ANC 5347</strain>
    </source>
</reference>
<reference evidence="2 3" key="1">
    <citation type="submission" date="2017-11" db="EMBL/GenBank/DDBJ databases">
        <authorList>
            <person name="Han C.G."/>
        </authorList>
    </citation>
    <scope>NUCLEOTIDE SEQUENCE [LARGE SCALE GENOMIC DNA]</scope>
    <source>
        <strain evidence="2 3">ANC 5347</strain>
    </source>
</reference>